<dbReference type="InterPro" id="IPR011047">
    <property type="entry name" value="Quinoprotein_ADH-like_sf"/>
</dbReference>
<dbReference type="SMART" id="SM00564">
    <property type="entry name" value="PQQ"/>
    <property type="match status" value="5"/>
</dbReference>
<feature type="signal peptide" evidence="1">
    <location>
        <begin position="1"/>
        <end position="24"/>
    </location>
</feature>
<evidence type="ECO:0000313" key="4">
    <source>
        <dbReference type="Proteomes" id="UP000315017"/>
    </source>
</evidence>
<evidence type="ECO:0000313" key="3">
    <source>
        <dbReference type="EMBL" id="QDU25550.1"/>
    </source>
</evidence>
<feature type="chain" id="PRO_5021965744" evidence="1">
    <location>
        <begin position="25"/>
        <end position="414"/>
    </location>
</feature>
<dbReference type="Proteomes" id="UP000315017">
    <property type="component" value="Chromosome"/>
</dbReference>
<dbReference type="PANTHER" id="PTHR34512">
    <property type="entry name" value="CELL SURFACE PROTEIN"/>
    <property type="match status" value="1"/>
</dbReference>
<feature type="domain" description="Pyrrolo-quinoline quinone repeat" evidence="2">
    <location>
        <begin position="90"/>
        <end position="340"/>
    </location>
</feature>
<name>A0A517Y5R4_9BACT</name>
<dbReference type="RefSeq" id="WP_145084674.1">
    <property type="nucleotide sequence ID" value="NZ_CP036274.1"/>
</dbReference>
<evidence type="ECO:0000256" key="1">
    <source>
        <dbReference type="SAM" id="SignalP"/>
    </source>
</evidence>
<dbReference type="KEGG" id="aagg:ETAA8_06190"/>
<dbReference type="OrthoDB" id="244732at2"/>
<dbReference type="PANTHER" id="PTHR34512:SF30">
    <property type="entry name" value="OUTER MEMBRANE PROTEIN ASSEMBLY FACTOR BAMB"/>
    <property type="match status" value="1"/>
</dbReference>
<dbReference type="Gene3D" id="2.40.10.480">
    <property type="match status" value="1"/>
</dbReference>
<keyword evidence="4" id="KW-1185">Reference proteome</keyword>
<dbReference type="InterPro" id="IPR015943">
    <property type="entry name" value="WD40/YVTN_repeat-like_dom_sf"/>
</dbReference>
<keyword evidence="1" id="KW-0732">Signal</keyword>
<organism evidence="3 4">
    <name type="scientific">Anatilimnocola aggregata</name>
    <dbReference type="NCBI Taxonomy" id="2528021"/>
    <lineage>
        <taxon>Bacteria</taxon>
        <taxon>Pseudomonadati</taxon>
        <taxon>Planctomycetota</taxon>
        <taxon>Planctomycetia</taxon>
        <taxon>Pirellulales</taxon>
        <taxon>Pirellulaceae</taxon>
        <taxon>Anatilimnocola</taxon>
    </lineage>
</organism>
<accession>A0A517Y5R4</accession>
<dbReference type="Gene3D" id="2.130.10.10">
    <property type="entry name" value="YVTN repeat-like/Quinoprotein amine dehydrogenase"/>
    <property type="match status" value="1"/>
</dbReference>
<dbReference type="InterPro" id="IPR018391">
    <property type="entry name" value="PQQ_b-propeller_rpt"/>
</dbReference>
<proteinExistence type="predicted"/>
<evidence type="ECO:0000259" key="2">
    <source>
        <dbReference type="Pfam" id="PF13360"/>
    </source>
</evidence>
<reference evidence="3 4" key="1">
    <citation type="submission" date="2019-02" db="EMBL/GenBank/DDBJ databases">
        <title>Deep-cultivation of Planctomycetes and their phenomic and genomic characterization uncovers novel biology.</title>
        <authorList>
            <person name="Wiegand S."/>
            <person name="Jogler M."/>
            <person name="Boedeker C."/>
            <person name="Pinto D."/>
            <person name="Vollmers J."/>
            <person name="Rivas-Marin E."/>
            <person name="Kohn T."/>
            <person name="Peeters S.H."/>
            <person name="Heuer A."/>
            <person name="Rast P."/>
            <person name="Oberbeckmann S."/>
            <person name="Bunk B."/>
            <person name="Jeske O."/>
            <person name="Meyerdierks A."/>
            <person name="Storesund J.E."/>
            <person name="Kallscheuer N."/>
            <person name="Luecker S."/>
            <person name="Lage O.M."/>
            <person name="Pohl T."/>
            <person name="Merkel B.J."/>
            <person name="Hornburger P."/>
            <person name="Mueller R.-W."/>
            <person name="Bruemmer F."/>
            <person name="Labrenz M."/>
            <person name="Spormann A.M."/>
            <person name="Op den Camp H."/>
            <person name="Overmann J."/>
            <person name="Amann R."/>
            <person name="Jetten M.S.M."/>
            <person name="Mascher T."/>
            <person name="Medema M.H."/>
            <person name="Devos D.P."/>
            <person name="Kaster A.-K."/>
            <person name="Ovreas L."/>
            <person name="Rohde M."/>
            <person name="Galperin M.Y."/>
            <person name="Jogler C."/>
        </authorList>
    </citation>
    <scope>NUCLEOTIDE SEQUENCE [LARGE SCALE GENOMIC DNA]</scope>
    <source>
        <strain evidence="3 4">ETA_A8</strain>
    </source>
</reference>
<dbReference type="AlphaFoldDB" id="A0A517Y5R4"/>
<protein>
    <submittedName>
        <fullName evidence="3">Outer membrane biogenesis protein BamB</fullName>
    </submittedName>
</protein>
<dbReference type="Pfam" id="PF13360">
    <property type="entry name" value="PQQ_2"/>
    <property type="match status" value="1"/>
</dbReference>
<gene>
    <name evidence="3" type="ORF">ETAA8_06190</name>
</gene>
<dbReference type="SUPFAM" id="SSF50998">
    <property type="entry name" value="Quinoprotein alcohol dehydrogenase-like"/>
    <property type="match status" value="1"/>
</dbReference>
<dbReference type="EMBL" id="CP036274">
    <property type="protein sequence ID" value="QDU25550.1"/>
    <property type="molecule type" value="Genomic_DNA"/>
</dbReference>
<dbReference type="InterPro" id="IPR002372">
    <property type="entry name" value="PQQ_rpt_dom"/>
</dbReference>
<sequence precursor="true">MRKTLIFSFALTLALALVTASSGAEEWNRFRGPNGSGLSTAAGIPTTWTEKDYRFQIDLPGSGNSSPVIWQDKLFVTAADAQKLERYLLCYSTGSGGLLWQKSWPLEKEKKHAKNSYASNTPACDAERVYTIWQAKERSQLLAFDHLGQELWKYDLGRFESNHGCGTSPIVVGDVVVVNNNQEGESSFLIGVKAATGEQAWKIPRAQVKATYSTPCVFRNAQGKDEVIFSSWHEGITSVDPTTGKINWEKDVFERDQEKRAIGSPIVAGDLVLANCGFAGGKKFLVAMRPNGETAAEEYRLDRMVNHQPTTIAVGDLLFLWNDQGVVSCVHAKSGQSVWQKRVGGNYAGSPICVGKALYAMSQDGELVVLAAAEEYQELGRMKLPSGSSATPAVGSGLLWLRVEDKLLALGGAK</sequence>